<sequence>MFKNKKVLSLVIVTLILSLVLTACGGNKEIARKNPADTLVVAQGADAKTLDPHASNDQPSSRVIKQIYNTLIFANEDMELVPALAESWTSIDELTWEFKLAQGVKFHNGEEFKASDVKFTFERMINSPSVAHIIGPVSEVKVIDDYTVQIITSEPFAPLLSHLTHTASSILNEKAVTDAGADYGQKPVGTGPFKFVDWQSGDKIALERFDEYFQGPAKVKNVVFRNITEGTNRTTGLETGEIDIAYDIEPIDKRIVTDNSSLELIEGPSFSNEYLGFNTKKAPFDDIRVRQAINYAVDVDEIIATVLEGAGEPAKSPLTDLVFGANNNIEGYKYDPEKAKELLKEAGYENGFQTTIWTNDKPERVRIAEIVQAKLKEVGIEAKIEQVEWGAYLDRTAAGEHDMYILGWTAVTGDADYGLYALYHSSQHGDAGNRFFYSNPEVDKLLDIGKTEVDQEKRLEAYKEAQELIVQDAPQLFLFFKNQNAGQHRAIKGFKLHPAGHHSLYNVTIEGATVEE</sequence>
<dbReference type="Proteomes" id="UP001524478">
    <property type="component" value="Unassembled WGS sequence"/>
</dbReference>
<proteinExistence type="inferred from homology"/>
<dbReference type="RefSeq" id="WP_256310873.1">
    <property type="nucleotide sequence ID" value="NZ_CP172320.1"/>
</dbReference>
<dbReference type="SUPFAM" id="SSF53850">
    <property type="entry name" value="Periplasmic binding protein-like II"/>
    <property type="match status" value="1"/>
</dbReference>
<dbReference type="PANTHER" id="PTHR30290">
    <property type="entry name" value="PERIPLASMIC BINDING COMPONENT OF ABC TRANSPORTER"/>
    <property type="match status" value="1"/>
</dbReference>
<evidence type="ECO:0000313" key="5">
    <source>
        <dbReference type="EMBL" id="MCQ4922713.1"/>
    </source>
</evidence>
<evidence type="ECO:0000259" key="4">
    <source>
        <dbReference type="Pfam" id="PF00496"/>
    </source>
</evidence>
<protein>
    <submittedName>
        <fullName evidence="5">Glutathione ABC transporter substrate-binding protein</fullName>
    </submittedName>
</protein>
<dbReference type="PIRSF" id="PIRSF002741">
    <property type="entry name" value="MppA"/>
    <property type="match status" value="1"/>
</dbReference>
<dbReference type="EMBL" id="JANGAC010000004">
    <property type="protein sequence ID" value="MCQ4922713.1"/>
    <property type="molecule type" value="Genomic_DNA"/>
</dbReference>
<dbReference type="InterPro" id="IPR039424">
    <property type="entry name" value="SBP_5"/>
</dbReference>
<comment type="caution">
    <text evidence="5">The sequence shown here is derived from an EMBL/GenBank/DDBJ whole genome shotgun (WGS) entry which is preliminary data.</text>
</comment>
<reference evidence="5 6" key="1">
    <citation type="submission" date="2022-06" db="EMBL/GenBank/DDBJ databases">
        <title>Isolation of gut microbiota from human fecal samples.</title>
        <authorList>
            <person name="Pamer E.G."/>
            <person name="Barat B."/>
            <person name="Waligurski E."/>
            <person name="Medina S."/>
            <person name="Paddock L."/>
            <person name="Mostad J."/>
        </authorList>
    </citation>
    <scope>NUCLEOTIDE SEQUENCE [LARGE SCALE GENOMIC DNA]</scope>
    <source>
        <strain evidence="5 6">DFI.7.95</strain>
    </source>
</reference>
<keyword evidence="6" id="KW-1185">Reference proteome</keyword>
<dbReference type="Gene3D" id="3.90.76.10">
    <property type="entry name" value="Dipeptide-binding Protein, Domain 1"/>
    <property type="match status" value="1"/>
</dbReference>
<dbReference type="PROSITE" id="PS51257">
    <property type="entry name" value="PROKAR_LIPOPROTEIN"/>
    <property type="match status" value="1"/>
</dbReference>
<dbReference type="Pfam" id="PF00496">
    <property type="entry name" value="SBP_bac_5"/>
    <property type="match status" value="1"/>
</dbReference>
<dbReference type="Gene3D" id="3.10.105.10">
    <property type="entry name" value="Dipeptide-binding Protein, Domain 3"/>
    <property type="match status" value="1"/>
</dbReference>
<dbReference type="InterPro" id="IPR030678">
    <property type="entry name" value="Peptide/Ni-bd"/>
</dbReference>
<evidence type="ECO:0000256" key="1">
    <source>
        <dbReference type="ARBA" id="ARBA00005695"/>
    </source>
</evidence>
<gene>
    <name evidence="5" type="ORF">NE686_06435</name>
</gene>
<dbReference type="CDD" id="cd08499">
    <property type="entry name" value="PBP2_Ylib_like"/>
    <property type="match status" value="1"/>
</dbReference>
<feature type="domain" description="Solute-binding protein family 5" evidence="4">
    <location>
        <begin position="79"/>
        <end position="428"/>
    </location>
</feature>
<accession>A0ABT1S8C6</accession>
<organism evidence="5 6">
    <name type="scientific">Tissierella carlieri</name>
    <dbReference type="NCBI Taxonomy" id="689904"/>
    <lineage>
        <taxon>Bacteria</taxon>
        <taxon>Bacillati</taxon>
        <taxon>Bacillota</taxon>
        <taxon>Tissierellia</taxon>
        <taxon>Tissierellales</taxon>
        <taxon>Tissierellaceae</taxon>
        <taxon>Tissierella</taxon>
    </lineage>
</organism>
<evidence type="ECO:0000313" key="6">
    <source>
        <dbReference type="Proteomes" id="UP001524478"/>
    </source>
</evidence>
<keyword evidence="2" id="KW-0813">Transport</keyword>
<evidence type="ECO:0000256" key="3">
    <source>
        <dbReference type="ARBA" id="ARBA00022729"/>
    </source>
</evidence>
<keyword evidence="3" id="KW-0732">Signal</keyword>
<comment type="similarity">
    <text evidence="1">Belongs to the bacterial solute-binding protein 5 family.</text>
</comment>
<evidence type="ECO:0000256" key="2">
    <source>
        <dbReference type="ARBA" id="ARBA00022448"/>
    </source>
</evidence>
<dbReference type="PANTHER" id="PTHR30290:SF9">
    <property type="entry name" value="OLIGOPEPTIDE-BINDING PROTEIN APPA"/>
    <property type="match status" value="1"/>
</dbReference>
<dbReference type="InterPro" id="IPR000914">
    <property type="entry name" value="SBP_5_dom"/>
</dbReference>
<dbReference type="Gene3D" id="3.40.190.10">
    <property type="entry name" value="Periplasmic binding protein-like II"/>
    <property type="match status" value="1"/>
</dbReference>
<name>A0ABT1S8C6_9FIRM</name>